<feature type="region of interest" description="Disordered" evidence="1">
    <location>
        <begin position="62"/>
        <end position="88"/>
    </location>
</feature>
<evidence type="ECO:0000313" key="3">
    <source>
        <dbReference type="Proteomes" id="UP000033647"/>
    </source>
</evidence>
<dbReference type="Proteomes" id="UP000033647">
    <property type="component" value="Unassembled WGS sequence"/>
</dbReference>
<feature type="compositionally biased region" description="Polar residues" evidence="1">
    <location>
        <begin position="162"/>
        <end position="172"/>
    </location>
</feature>
<feature type="compositionally biased region" description="Low complexity" evidence="1">
    <location>
        <begin position="200"/>
        <end position="216"/>
    </location>
</feature>
<dbReference type="PANTHER" id="PTHR35392:SF1">
    <property type="entry name" value="ZN(II)2CYS6 TRANSCRIPTION FACTOR (EUROFUNG)"/>
    <property type="match status" value="1"/>
</dbReference>
<feature type="compositionally biased region" description="Polar residues" evidence="1">
    <location>
        <begin position="185"/>
        <end position="199"/>
    </location>
</feature>
<feature type="compositionally biased region" description="Polar residues" evidence="1">
    <location>
        <begin position="415"/>
        <end position="428"/>
    </location>
</feature>
<comment type="caution">
    <text evidence="2">The sequence shown here is derived from an EMBL/GenBank/DDBJ whole genome shotgun (WGS) entry which is preliminary data.</text>
</comment>
<evidence type="ECO:0008006" key="4">
    <source>
        <dbReference type="Google" id="ProtNLM"/>
    </source>
</evidence>
<sequence length="883" mass="98806">MAPAAMAFMPSGYDPFAFENNNFTNEDDLDLSWFNDMTAFPLDSEGNISLATLVHQQNNDASSLPLSSAVPQSPPSRDHPGSVRCNSLSPGDVPLIYTPSSSILDNGGVDGSDSDVVSSTSPMSSFSQLDDFVHVGLHGGAPMGAQYPMMDQQPQRQQNQRSPTISRPIQPSRQFGCISNEHQYQQAQPPNAFHQQWHASSYSSSNSNGMSSRHGSQFGSSYAASGDVTLYNNMANDLMSNVGAFDMSNPTSGSSAQYLPIRPFDHAIDLPSPYGHPTPPPQQVSSFRPQPTPVWNTSNYIHHDPYQNIDTPNNNAMGMTPTPQPSVSSQNHAYEQYLQAMALANMHVSPPSRDHHLQAPTAASIPQQQSARRISHENAESKPAAANSRSTVRPQAEDEVAASAAVEAIRCRRPSNATRPAGASSSKRAVQGGVKKGGRVKGEHLPEKTRAKTTLLRKIGACWRCALQRDPCDHGDPCTRCSMQSQRGQTYFFDCDRSKLPDFVHDFLPPSMTYLFQKQSIEDTVAREVRQWDLTNSIDIHLHSGYGPPLRWKVYEFEPRSDELLSQLQYHTRDHQMASTFNYAPPYGLLKIDTSDETHMENYLDELLHPDHLWDFAWCFYEEECQTDPEFFQAGVLDLMCKLYMTTTDETLKPLLRLILRLQLVTHIMGHTLAVSPSTLPTLLSNLRHTPSPHPASLPEFTSPRLANRQLKFFFSILRLTLSTKLLKWLQKTLHTAGSKSTTFLPSFLVMLGFAMSLEEVQRTLMLQADSKVRRDNADRKEAETEARNACERVDERFRLLVGLFQCKYRDKKWGVDGDFGPGTPRVDGLGGEFLRELRMLVEDREDHLHSREEVPFAAENQCLYTTRLTARFLVPFLGLPRT</sequence>
<keyword evidence="3" id="KW-1185">Reference proteome</keyword>
<dbReference type="OrthoDB" id="4226666at2759"/>
<feature type="compositionally biased region" description="Low complexity" evidence="1">
    <location>
        <begin position="146"/>
        <end position="161"/>
    </location>
</feature>
<protein>
    <recommendedName>
        <fullName evidence="4">Zn(2)-C6 fungal-type domain-containing protein</fullName>
    </recommendedName>
</protein>
<evidence type="ECO:0000256" key="1">
    <source>
        <dbReference type="SAM" id="MobiDB-lite"/>
    </source>
</evidence>
<gene>
    <name evidence="2" type="ORF">TI39_contig262g00025</name>
</gene>
<dbReference type="AlphaFoldDB" id="A0A0F4GXV7"/>
<feature type="region of interest" description="Disordered" evidence="1">
    <location>
        <begin position="411"/>
        <end position="441"/>
    </location>
</feature>
<evidence type="ECO:0000313" key="2">
    <source>
        <dbReference type="EMBL" id="KJY02074.1"/>
    </source>
</evidence>
<feature type="region of interest" description="Disordered" evidence="1">
    <location>
        <begin position="144"/>
        <end position="172"/>
    </location>
</feature>
<feature type="region of interest" description="Disordered" evidence="1">
    <location>
        <begin position="349"/>
        <end position="399"/>
    </location>
</feature>
<reference evidence="2 3" key="1">
    <citation type="submission" date="2015-03" db="EMBL/GenBank/DDBJ databases">
        <title>RNA-seq based gene annotation and comparative genomics of four Zymoseptoria species reveal species-specific pathogenicity related genes and transposable element activity.</title>
        <authorList>
            <person name="Grandaubert J."/>
            <person name="Bhattacharyya A."/>
            <person name="Stukenbrock E.H."/>
        </authorList>
    </citation>
    <scope>NUCLEOTIDE SEQUENCE [LARGE SCALE GENOMIC DNA]</scope>
    <source>
        <strain evidence="2 3">Zb18110</strain>
    </source>
</reference>
<feature type="compositionally biased region" description="Polar residues" evidence="1">
    <location>
        <begin position="62"/>
        <end position="71"/>
    </location>
</feature>
<proteinExistence type="predicted"/>
<name>A0A0F4GXV7_9PEZI</name>
<dbReference type="EMBL" id="LAFY01000254">
    <property type="protein sequence ID" value="KJY02074.1"/>
    <property type="molecule type" value="Genomic_DNA"/>
</dbReference>
<dbReference type="InterPro" id="IPR052973">
    <property type="entry name" value="Fungal_sec-metab_reg_TF"/>
</dbReference>
<organism evidence="2 3">
    <name type="scientific">Zymoseptoria brevis</name>
    <dbReference type="NCBI Taxonomy" id="1047168"/>
    <lineage>
        <taxon>Eukaryota</taxon>
        <taxon>Fungi</taxon>
        <taxon>Dikarya</taxon>
        <taxon>Ascomycota</taxon>
        <taxon>Pezizomycotina</taxon>
        <taxon>Dothideomycetes</taxon>
        <taxon>Dothideomycetidae</taxon>
        <taxon>Mycosphaerellales</taxon>
        <taxon>Mycosphaerellaceae</taxon>
        <taxon>Zymoseptoria</taxon>
    </lineage>
</organism>
<accession>A0A0F4GXV7</accession>
<dbReference type="STRING" id="1047168.A0A0F4GXV7"/>
<dbReference type="PANTHER" id="PTHR35392">
    <property type="entry name" value="ZN(II)2CYS6 TRANSCRIPTION FACTOR (EUROFUNG)-RELATED-RELATED"/>
    <property type="match status" value="1"/>
</dbReference>
<feature type="region of interest" description="Disordered" evidence="1">
    <location>
        <begin position="185"/>
        <end position="218"/>
    </location>
</feature>